<dbReference type="InterPro" id="IPR050289">
    <property type="entry name" value="TorD/DmsD_chaperones"/>
</dbReference>
<keyword evidence="1" id="KW-0143">Chaperone</keyword>
<dbReference type="PANTHER" id="PTHR34227:SF1">
    <property type="entry name" value="DIMETHYL SULFOXIDE REDUCTASE CHAPERONE-RELATED"/>
    <property type="match status" value="1"/>
</dbReference>
<dbReference type="Proteomes" id="UP001519289">
    <property type="component" value="Unassembled WGS sequence"/>
</dbReference>
<dbReference type="InterPro" id="IPR036411">
    <property type="entry name" value="TorD-like_sf"/>
</dbReference>
<dbReference type="Pfam" id="PF02613">
    <property type="entry name" value="Nitrate_red_del"/>
    <property type="match status" value="1"/>
</dbReference>
<dbReference type="InterPro" id="IPR020945">
    <property type="entry name" value="DMSO/NO3_reduct_chaperone"/>
</dbReference>
<accession>A0ABS4JWB6</accession>
<dbReference type="Gene3D" id="1.10.3480.10">
    <property type="entry name" value="TorD-like"/>
    <property type="match status" value="1"/>
</dbReference>
<name>A0ABS4JWB6_9FIRM</name>
<reference evidence="2 3" key="1">
    <citation type="submission" date="2021-03" db="EMBL/GenBank/DDBJ databases">
        <title>Genomic Encyclopedia of Type Strains, Phase IV (KMG-IV): sequencing the most valuable type-strain genomes for metagenomic binning, comparative biology and taxonomic classification.</title>
        <authorList>
            <person name="Goeker M."/>
        </authorList>
    </citation>
    <scope>NUCLEOTIDE SEQUENCE [LARGE SCALE GENOMIC DNA]</scope>
    <source>
        <strain evidence="2 3">DSM 27138</strain>
    </source>
</reference>
<evidence type="ECO:0000313" key="3">
    <source>
        <dbReference type="Proteomes" id="UP001519289"/>
    </source>
</evidence>
<dbReference type="PANTHER" id="PTHR34227">
    <property type="entry name" value="CHAPERONE PROTEIN YCDY"/>
    <property type="match status" value="1"/>
</dbReference>
<evidence type="ECO:0000313" key="2">
    <source>
        <dbReference type="EMBL" id="MBP2018724.1"/>
    </source>
</evidence>
<protein>
    <submittedName>
        <fullName evidence="2">TorA maturation chaperone TorD</fullName>
    </submittedName>
</protein>
<gene>
    <name evidence="2" type="ORF">J2Z79_002139</name>
</gene>
<dbReference type="EMBL" id="JAGGLG010000016">
    <property type="protein sequence ID" value="MBP2018724.1"/>
    <property type="molecule type" value="Genomic_DNA"/>
</dbReference>
<proteinExistence type="predicted"/>
<dbReference type="SUPFAM" id="SSF89155">
    <property type="entry name" value="TorD-like"/>
    <property type="match status" value="1"/>
</dbReference>
<keyword evidence="3" id="KW-1185">Reference proteome</keyword>
<evidence type="ECO:0000256" key="1">
    <source>
        <dbReference type="ARBA" id="ARBA00023186"/>
    </source>
</evidence>
<comment type="caution">
    <text evidence="2">The sequence shown here is derived from an EMBL/GenBank/DDBJ whole genome shotgun (WGS) entry which is preliminary data.</text>
</comment>
<dbReference type="RefSeq" id="WP_209466845.1">
    <property type="nucleotide sequence ID" value="NZ_JAGGLG010000016.1"/>
</dbReference>
<sequence>MSGRTDLLLYCKVRAEVYALLAGLYLDPPDDARLAVMRHPDFVAEWPLGRGQADVERGLAFLAGSLPEISAAAVREEFWRLFGTLGPAAAPPWQSVYLDRERTLMGEETLRVRALYARFGLAAERAVGVTDDHIGVQLQFLSELSRRTADRLEAGDDAGAEALLAGQRECLEEHLLRWVHQFAEKVEAAGQTGFYAGLARLTLGLLRADMALSEQSI</sequence>
<organism evidence="2 3">
    <name type="scientific">Symbiobacterium terraclitae</name>
    <dbReference type="NCBI Taxonomy" id="557451"/>
    <lineage>
        <taxon>Bacteria</taxon>
        <taxon>Bacillati</taxon>
        <taxon>Bacillota</taxon>
        <taxon>Clostridia</taxon>
        <taxon>Eubacteriales</taxon>
        <taxon>Symbiobacteriaceae</taxon>
        <taxon>Symbiobacterium</taxon>
    </lineage>
</organism>